<gene>
    <name evidence="3" type="ORF">KZZ10_03755</name>
</gene>
<dbReference type="Gene3D" id="3.40.190.150">
    <property type="entry name" value="Bordetella uptake gene, domain 1"/>
    <property type="match status" value="1"/>
</dbReference>
<reference evidence="3" key="1">
    <citation type="submission" date="2021-07" db="EMBL/GenBank/DDBJ databases">
        <title>New genus and species of the family Alcaligenaceae.</title>
        <authorList>
            <person name="Hahn M.W."/>
        </authorList>
    </citation>
    <scope>NUCLEOTIDE SEQUENCE</scope>
    <source>
        <strain evidence="3">LF4-65</strain>
    </source>
</reference>
<dbReference type="Gene3D" id="3.40.190.10">
    <property type="entry name" value="Periplasmic binding protein-like II"/>
    <property type="match status" value="1"/>
</dbReference>
<dbReference type="PANTHER" id="PTHR42928">
    <property type="entry name" value="TRICARBOXYLATE-BINDING PROTEIN"/>
    <property type="match status" value="1"/>
</dbReference>
<dbReference type="RefSeq" id="WP_259660172.1">
    <property type="nucleotide sequence ID" value="NZ_JAHXRI010000006.1"/>
</dbReference>
<dbReference type="Pfam" id="PF03401">
    <property type="entry name" value="TctC"/>
    <property type="match status" value="1"/>
</dbReference>
<dbReference type="PIRSF" id="PIRSF017082">
    <property type="entry name" value="YflP"/>
    <property type="match status" value="1"/>
</dbReference>
<keyword evidence="2" id="KW-0732">Signal</keyword>
<dbReference type="Proteomes" id="UP000739565">
    <property type="component" value="Unassembled WGS sequence"/>
</dbReference>
<feature type="chain" id="PRO_5036924110" evidence="2">
    <location>
        <begin position="26"/>
        <end position="322"/>
    </location>
</feature>
<dbReference type="InterPro" id="IPR005064">
    <property type="entry name" value="BUG"/>
</dbReference>
<accession>A0A953N6D0</accession>
<dbReference type="EMBL" id="JAHXRI010000006">
    <property type="protein sequence ID" value="MBZ1349751.1"/>
    <property type="molecule type" value="Genomic_DNA"/>
</dbReference>
<dbReference type="InterPro" id="IPR042100">
    <property type="entry name" value="Bug_dom1"/>
</dbReference>
<evidence type="ECO:0000256" key="2">
    <source>
        <dbReference type="SAM" id="SignalP"/>
    </source>
</evidence>
<evidence type="ECO:0000313" key="3">
    <source>
        <dbReference type="EMBL" id="MBZ1349751.1"/>
    </source>
</evidence>
<dbReference type="PANTHER" id="PTHR42928:SF5">
    <property type="entry name" value="BLR1237 PROTEIN"/>
    <property type="match status" value="1"/>
</dbReference>
<comment type="caution">
    <text evidence="3">The sequence shown here is derived from an EMBL/GenBank/DDBJ whole genome shotgun (WGS) entry which is preliminary data.</text>
</comment>
<organism evidence="3 4">
    <name type="scientific">Zwartia hollandica</name>
    <dbReference type="NCBI Taxonomy" id="324606"/>
    <lineage>
        <taxon>Bacteria</taxon>
        <taxon>Pseudomonadati</taxon>
        <taxon>Pseudomonadota</taxon>
        <taxon>Betaproteobacteria</taxon>
        <taxon>Burkholderiales</taxon>
        <taxon>Alcaligenaceae</taxon>
        <taxon>Zwartia</taxon>
    </lineage>
</organism>
<keyword evidence="4" id="KW-1185">Reference proteome</keyword>
<protein>
    <submittedName>
        <fullName evidence="3">Tripartite tricarboxylate transporter substrate binding protein</fullName>
    </submittedName>
</protein>
<dbReference type="SUPFAM" id="SSF53850">
    <property type="entry name" value="Periplasmic binding protein-like II"/>
    <property type="match status" value="1"/>
</dbReference>
<evidence type="ECO:0000256" key="1">
    <source>
        <dbReference type="ARBA" id="ARBA00006987"/>
    </source>
</evidence>
<sequence>MKTIAAFLTTILGSLNFFIAPNAWCAYPEKPVTLVVPFAPGGSNDIVARQLAKQLTAQWGQPVVIENKPGAGTAIGAAYVAKQRNDGYTLLVASSTFTMAPAVVNTLPFDPIKDFTPIAMIGEVPLALAAKPKSPGKDAQEYFAYLKATPNLNYGATGVGSIQHFAGVLLSQALGNNMTAVQYKGGSPAMTDTMGGHIEFSIGSMTQVLPQIRNGTLRGVAVTSAQRSAAAPDIPTFQEAGIKDYDIQQWWGLLGPANVHPTIQEFINLSVNKALASKDLIEFLAADGGNPKPMTVADFKTLVHDGLLRWSTVAKQTGISAK</sequence>
<dbReference type="AlphaFoldDB" id="A0A953N6D0"/>
<proteinExistence type="inferred from homology"/>
<feature type="signal peptide" evidence="2">
    <location>
        <begin position="1"/>
        <end position="25"/>
    </location>
</feature>
<name>A0A953N6D0_9BURK</name>
<comment type="similarity">
    <text evidence="1">Belongs to the UPF0065 (bug) family.</text>
</comment>
<evidence type="ECO:0000313" key="4">
    <source>
        <dbReference type="Proteomes" id="UP000739565"/>
    </source>
</evidence>
<dbReference type="CDD" id="cd13578">
    <property type="entry name" value="PBP2_Bug27"/>
    <property type="match status" value="1"/>
</dbReference>